<dbReference type="Pfam" id="PF24758">
    <property type="entry name" value="LRR_At5g56370"/>
    <property type="match status" value="1"/>
</dbReference>
<dbReference type="InterPro" id="IPR036047">
    <property type="entry name" value="F-box-like_dom_sf"/>
</dbReference>
<dbReference type="PANTHER" id="PTHR31900:SF27">
    <property type="entry name" value="FBD DOMAIN-CONTAINING PROTEIN"/>
    <property type="match status" value="1"/>
</dbReference>
<feature type="domain" description="F-box" evidence="2">
    <location>
        <begin position="19"/>
        <end position="73"/>
    </location>
</feature>
<dbReference type="Proteomes" id="UP001154282">
    <property type="component" value="Unassembled WGS sequence"/>
</dbReference>
<dbReference type="PANTHER" id="PTHR31900">
    <property type="entry name" value="F-BOX/RNI SUPERFAMILY PROTEIN-RELATED"/>
    <property type="match status" value="1"/>
</dbReference>
<dbReference type="Gene3D" id="1.20.1280.50">
    <property type="match status" value="1"/>
</dbReference>
<dbReference type="InterPro" id="IPR050232">
    <property type="entry name" value="FBL13/AtMIF1-like"/>
</dbReference>
<dbReference type="InterPro" id="IPR055411">
    <property type="entry name" value="LRR_FXL15/At3g58940/PEG3-like"/>
</dbReference>
<protein>
    <recommendedName>
        <fullName evidence="2">F-box domain-containing protein</fullName>
    </recommendedName>
</protein>
<dbReference type="InterPro" id="IPR053781">
    <property type="entry name" value="F-box_AtFBL13-like"/>
</dbReference>
<keyword evidence="4" id="KW-1185">Reference proteome</keyword>
<accession>A0AAV0GQP6</accession>
<dbReference type="InterPro" id="IPR001810">
    <property type="entry name" value="F-box_dom"/>
</dbReference>
<evidence type="ECO:0000256" key="1">
    <source>
        <dbReference type="SAM" id="MobiDB-lite"/>
    </source>
</evidence>
<gene>
    <name evidence="3" type="ORF">LITE_LOCUS458</name>
</gene>
<dbReference type="SUPFAM" id="SSF81383">
    <property type="entry name" value="F-box domain"/>
    <property type="match status" value="1"/>
</dbReference>
<sequence>METTATEIARTEPGTDADDDRLSSLPDEIISHILSFLQTKYAVGTAVLSRRWKDLWARVSNLDLDNTLVYKPLDMQIFLRSLPPVEQRSFQGRKLFAEILGRRELEFCRFADKVLRQHKNLDSVRRFRFRCSVYYRESRLSPDSLFETELVFGPLLEEIDVLICGETEFGFPQCMRCIPESFYTLKNLKVAKLQGVVLGTIEQPVSLPSLKILQLKDVLMNDVKSLGRLISGCTVLETAHLERCSPPNMKLMDTIEACSPYLKNLKIMSESACHDPICPIVIEAPNLEHLHLGRFADLKFKGSSPLSCLHSADVALECCSSWNHAEFALLTQISTAKKIRISAGNLVTNPYFPP</sequence>
<dbReference type="SUPFAM" id="SSF52047">
    <property type="entry name" value="RNI-like"/>
    <property type="match status" value="1"/>
</dbReference>
<reference evidence="3" key="1">
    <citation type="submission" date="2022-08" db="EMBL/GenBank/DDBJ databases">
        <authorList>
            <person name="Gutierrez-Valencia J."/>
        </authorList>
    </citation>
    <scope>NUCLEOTIDE SEQUENCE</scope>
</reference>
<dbReference type="PROSITE" id="PS50181">
    <property type="entry name" value="FBOX"/>
    <property type="match status" value="1"/>
</dbReference>
<comment type="caution">
    <text evidence="3">The sequence shown here is derived from an EMBL/GenBank/DDBJ whole genome shotgun (WGS) entry which is preliminary data.</text>
</comment>
<organism evidence="3 4">
    <name type="scientific">Linum tenue</name>
    <dbReference type="NCBI Taxonomy" id="586396"/>
    <lineage>
        <taxon>Eukaryota</taxon>
        <taxon>Viridiplantae</taxon>
        <taxon>Streptophyta</taxon>
        <taxon>Embryophyta</taxon>
        <taxon>Tracheophyta</taxon>
        <taxon>Spermatophyta</taxon>
        <taxon>Magnoliopsida</taxon>
        <taxon>eudicotyledons</taxon>
        <taxon>Gunneridae</taxon>
        <taxon>Pentapetalae</taxon>
        <taxon>rosids</taxon>
        <taxon>fabids</taxon>
        <taxon>Malpighiales</taxon>
        <taxon>Linaceae</taxon>
        <taxon>Linum</taxon>
    </lineage>
</organism>
<dbReference type="Pfam" id="PF00646">
    <property type="entry name" value="F-box"/>
    <property type="match status" value="1"/>
</dbReference>
<evidence type="ECO:0000313" key="3">
    <source>
        <dbReference type="EMBL" id="CAI0375079.1"/>
    </source>
</evidence>
<evidence type="ECO:0000259" key="2">
    <source>
        <dbReference type="PROSITE" id="PS50181"/>
    </source>
</evidence>
<proteinExistence type="predicted"/>
<dbReference type="CDD" id="cd22160">
    <property type="entry name" value="F-box_AtFBL13-like"/>
    <property type="match status" value="1"/>
</dbReference>
<dbReference type="Gene3D" id="3.80.10.10">
    <property type="entry name" value="Ribonuclease Inhibitor"/>
    <property type="match status" value="1"/>
</dbReference>
<evidence type="ECO:0000313" key="4">
    <source>
        <dbReference type="Proteomes" id="UP001154282"/>
    </source>
</evidence>
<feature type="region of interest" description="Disordered" evidence="1">
    <location>
        <begin position="1"/>
        <end position="21"/>
    </location>
</feature>
<dbReference type="InterPro" id="IPR032675">
    <property type="entry name" value="LRR_dom_sf"/>
</dbReference>
<name>A0AAV0GQP6_9ROSI</name>
<dbReference type="AlphaFoldDB" id="A0AAV0GQP6"/>
<dbReference type="EMBL" id="CAMGYJ010000002">
    <property type="protein sequence ID" value="CAI0375079.1"/>
    <property type="molecule type" value="Genomic_DNA"/>
</dbReference>